<dbReference type="SUPFAM" id="SSF46785">
    <property type="entry name" value="Winged helix' DNA-binding domain"/>
    <property type="match status" value="1"/>
</dbReference>
<dbReference type="GO" id="GO:0006950">
    <property type="term" value="P:response to stress"/>
    <property type="evidence" value="ECO:0007669"/>
    <property type="project" value="TreeGrafter"/>
</dbReference>
<dbReference type="Proteomes" id="UP000236754">
    <property type="component" value="Unassembled WGS sequence"/>
</dbReference>
<proteinExistence type="predicted"/>
<accession>A0A1H6DPE0</accession>
<feature type="domain" description="HTH marR-type" evidence="1">
    <location>
        <begin position="1"/>
        <end position="133"/>
    </location>
</feature>
<dbReference type="SMART" id="SM00347">
    <property type="entry name" value="HTH_MARR"/>
    <property type="match status" value="1"/>
</dbReference>
<keyword evidence="2" id="KW-0238">DNA-binding</keyword>
<dbReference type="InterPro" id="IPR011991">
    <property type="entry name" value="ArsR-like_HTH"/>
</dbReference>
<dbReference type="InterPro" id="IPR039422">
    <property type="entry name" value="MarR/SlyA-like"/>
</dbReference>
<dbReference type="GO" id="GO:0003677">
    <property type="term" value="F:DNA binding"/>
    <property type="evidence" value="ECO:0007669"/>
    <property type="project" value="UniProtKB-KW"/>
</dbReference>
<dbReference type="InterPro" id="IPR036388">
    <property type="entry name" value="WH-like_DNA-bd_sf"/>
</dbReference>
<dbReference type="AlphaFoldDB" id="A0A1H6DPE0"/>
<dbReference type="InterPro" id="IPR036390">
    <property type="entry name" value="WH_DNA-bd_sf"/>
</dbReference>
<evidence type="ECO:0000313" key="2">
    <source>
        <dbReference type="EMBL" id="SEG87128.1"/>
    </source>
</evidence>
<keyword evidence="3" id="KW-1185">Reference proteome</keyword>
<dbReference type="GO" id="GO:0003700">
    <property type="term" value="F:DNA-binding transcription factor activity"/>
    <property type="evidence" value="ECO:0007669"/>
    <property type="project" value="InterPro"/>
</dbReference>
<protein>
    <submittedName>
        <fullName evidence="2">DNA-binding transcriptional regulator, MarR family</fullName>
    </submittedName>
</protein>
<organism evidence="2 3">
    <name type="scientific">Actinacidiphila yanglinensis</name>
    <dbReference type="NCBI Taxonomy" id="310779"/>
    <lineage>
        <taxon>Bacteria</taxon>
        <taxon>Bacillati</taxon>
        <taxon>Actinomycetota</taxon>
        <taxon>Actinomycetes</taxon>
        <taxon>Kitasatosporales</taxon>
        <taxon>Streptomycetaceae</taxon>
        <taxon>Actinacidiphila</taxon>
    </lineage>
</organism>
<evidence type="ECO:0000313" key="3">
    <source>
        <dbReference type="Proteomes" id="UP000236754"/>
    </source>
</evidence>
<dbReference type="PANTHER" id="PTHR33164:SF43">
    <property type="entry name" value="HTH-TYPE TRANSCRIPTIONAL REPRESSOR YETL"/>
    <property type="match status" value="1"/>
</dbReference>
<dbReference type="CDD" id="cd00090">
    <property type="entry name" value="HTH_ARSR"/>
    <property type="match status" value="1"/>
</dbReference>
<evidence type="ECO:0000259" key="1">
    <source>
        <dbReference type="PROSITE" id="PS50995"/>
    </source>
</evidence>
<dbReference type="Pfam" id="PF01047">
    <property type="entry name" value="MarR"/>
    <property type="match status" value="1"/>
</dbReference>
<dbReference type="Gene3D" id="1.10.10.10">
    <property type="entry name" value="Winged helix-like DNA-binding domain superfamily/Winged helix DNA-binding domain"/>
    <property type="match status" value="1"/>
</dbReference>
<reference evidence="2 3" key="1">
    <citation type="submission" date="2016-10" db="EMBL/GenBank/DDBJ databases">
        <authorList>
            <person name="de Groot N.N."/>
        </authorList>
    </citation>
    <scope>NUCLEOTIDE SEQUENCE [LARGE SCALE GENOMIC DNA]</scope>
    <source>
        <strain evidence="2 3">CGMCC 4.2023</strain>
    </source>
</reference>
<dbReference type="EMBL" id="FNVU01000018">
    <property type="protein sequence ID" value="SEG87128.1"/>
    <property type="molecule type" value="Genomic_DNA"/>
</dbReference>
<dbReference type="PRINTS" id="PR00598">
    <property type="entry name" value="HTHMARR"/>
</dbReference>
<dbReference type="PROSITE" id="PS50995">
    <property type="entry name" value="HTH_MARR_2"/>
    <property type="match status" value="1"/>
</dbReference>
<sequence length="151" mass="16356">MSEVLDLYGRVSKLVRDLTDASLRNHGLRLGQDHLLAQLWREDGRTPGELAAAMGVSTPAVTKGATVLEKAGFLERRRDPRDHRLVRLWLTDVGTSVRAPVEAARAEVERTLLAGLSPDEVAGFRRALEKVQGAALDALASPGKQADRGTP</sequence>
<dbReference type="OrthoDB" id="3177763at2"/>
<dbReference type="PANTHER" id="PTHR33164">
    <property type="entry name" value="TRANSCRIPTIONAL REGULATOR, MARR FAMILY"/>
    <property type="match status" value="1"/>
</dbReference>
<name>A0A1H6DPE0_9ACTN</name>
<dbReference type="InterPro" id="IPR000835">
    <property type="entry name" value="HTH_MarR-typ"/>
</dbReference>
<gene>
    <name evidence="2" type="ORF">SAMN05216223_11842</name>
</gene>
<dbReference type="RefSeq" id="WP_103889324.1">
    <property type="nucleotide sequence ID" value="NZ_FNVU01000018.1"/>
</dbReference>